<dbReference type="GO" id="GO:0008408">
    <property type="term" value="F:3'-5' exonuclease activity"/>
    <property type="evidence" value="ECO:0007669"/>
    <property type="project" value="InterPro"/>
</dbReference>
<dbReference type="SMART" id="SM00481">
    <property type="entry name" value="POLIIIAc"/>
    <property type="match status" value="1"/>
</dbReference>
<dbReference type="PATRIC" id="fig|1317121.7.peg.2573"/>
<dbReference type="GO" id="GO:0003887">
    <property type="term" value="F:DNA-directed DNA polymerase activity"/>
    <property type="evidence" value="ECO:0007669"/>
    <property type="project" value="UniProtKB-UniRule"/>
</dbReference>
<dbReference type="Pfam" id="PF07733">
    <property type="entry name" value="DNA_pol3_alpha"/>
    <property type="match status" value="1"/>
</dbReference>
<dbReference type="InterPro" id="IPR023073">
    <property type="entry name" value="DnaE2"/>
</dbReference>
<sequence length="973" mass="108331">MFAELGITSNFTFLTGASHPEEFMERAGELGIAAIAIADENSVAGIVRAHTRAREIARRVKERQDWDAEHGLIGPPAPDPQPVSPVFNVPRLIPAATLTFDEGITVTALPLDRTGWASLCRLLTKGRLRAEKGSCHLRLDDLMEFADGLHLLLHRPPEAQEVERGARPWLPQAERLTRRFGSEMHLMLAPAYDGQDTARFDRCARLAGRLGVPTLASALPLMHHGRRRRMADVLTAIRTGTRVDALGARALANSEQRLRSETEMRRLLGAHAGAVDRAGRLAARLTFSLDELRYEYPSEIAEGETPTARLRRLALKGMDWRYPGGAPERVKKLLDHELALIAKLNYEPYFLTVRDVVHFARSRGILCQGRGSAANSVVCYCLGVTSVSPEIGTMVFERFVSEARDEPPDIDVDFEHERREEVIQHIYERYGRHRAGLCATVIHYRGKRAIREVGTAMGLTQDTISALSSQLWGFFSTNGLEDQRMREIGLDPTDRRLRQTMELVFEIQGFPRHLSQHVGGFIMTEGRLDELVPIENATMEDRTVICWDKDDIDSLGILKVDVLALGMLTCIRKAFDLLKMHHQKDWTLATLPAEDPVVYDMMCKADTIGVFQIESRAQMNFLPRMKPRNFYDLVIEVAIIRPGPIQGDMVHPYIRRRNGEEEVSFPSDALGAVLGKTLGVPLFQEQAMQIAIVGAGFTPEQADRLRRSLATFKKHGNVSEFRELFMRGMKRNGYDDDFAARCFGQIEGFGSYGFPESHAASFALLVYASAWIKCHHPGIFACALLNSQPMGFYAPAQIVRDAREHGVEVRPICINASYWDNVMEPDGRGGLALRLGFRQIKGLAEEDAAWLSAARGNGYMAVEDVWRRAGVGPAIITRLAEADAFADIGISRREALWAAKALMADKPLPLFAGDLGGEMIDEPAAHLPAMTEGEEVVEDFVSMRLTLRSHPMAFLRSALTPEGEEAASRVVSV</sequence>
<dbReference type="EC" id="2.7.7.7" evidence="9"/>
<keyword evidence="2 9" id="KW-0808">Transferase</keyword>
<dbReference type="Pfam" id="PF14579">
    <property type="entry name" value="HHH_6"/>
    <property type="match status" value="1"/>
</dbReference>
<dbReference type="HAMAP" id="MF_01902">
    <property type="entry name" value="DNApol_error_prone"/>
    <property type="match status" value="1"/>
</dbReference>
<dbReference type="GO" id="GO:0006260">
    <property type="term" value="P:DNA replication"/>
    <property type="evidence" value="ECO:0007669"/>
    <property type="project" value="UniProtKB-KW"/>
</dbReference>
<evidence type="ECO:0000256" key="1">
    <source>
        <dbReference type="ARBA" id="ARBA00022490"/>
    </source>
</evidence>
<dbReference type="InterPro" id="IPR003141">
    <property type="entry name" value="Pol/His_phosphatase_N"/>
</dbReference>
<comment type="caution">
    <text evidence="11">The sequence shown here is derived from an EMBL/GenBank/DDBJ whole genome shotgun (WGS) entry which is preliminary data.</text>
</comment>
<dbReference type="Gene3D" id="1.10.150.870">
    <property type="match status" value="1"/>
</dbReference>
<feature type="domain" description="Polymerase/histidinol phosphatase N-terminal" evidence="10">
    <location>
        <begin position="3"/>
        <end position="102"/>
    </location>
</feature>
<keyword evidence="12" id="KW-1185">Reference proteome</keyword>
<keyword evidence="3 9" id="KW-0548">Nucleotidyltransferase</keyword>
<dbReference type="Proteomes" id="UP000036938">
    <property type="component" value="Unassembled WGS sequence"/>
</dbReference>
<organism evidence="11 12">
    <name type="scientific">Pseudaestuariivita atlantica</name>
    <dbReference type="NCBI Taxonomy" id="1317121"/>
    <lineage>
        <taxon>Bacteria</taxon>
        <taxon>Pseudomonadati</taxon>
        <taxon>Pseudomonadota</taxon>
        <taxon>Alphaproteobacteria</taxon>
        <taxon>Rhodobacterales</taxon>
        <taxon>Paracoccaceae</taxon>
        <taxon>Pseudaestuariivita</taxon>
    </lineage>
</organism>
<evidence type="ECO:0000259" key="10">
    <source>
        <dbReference type="SMART" id="SM00481"/>
    </source>
</evidence>
<dbReference type="Pfam" id="PF17657">
    <property type="entry name" value="DNA_pol3_finger"/>
    <property type="match status" value="1"/>
</dbReference>
<dbReference type="PANTHER" id="PTHR32294">
    <property type="entry name" value="DNA POLYMERASE III SUBUNIT ALPHA"/>
    <property type="match status" value="1"/>
</dbReference>
<evidence type="ECO:0000256" key="8">
    <source>
        <dbReference type="ARBA" id="ARBA00049244"/>
    </source>
</evidence>
<evidence type="ECO:0000313" key="12">
    <source>
        <dbReference type="Proteomes" id="UP000036938"/>
    </source>
</evidence>
<evidence type="ECO:0000256" key="2">
    <source>
        <dbReference type="ARBA" id="ARBA00022679"/>
    </source>
</evidence>
<dbReference type="Gene3D" id="3.20.20.140">
    <property type="entry name" value="Metal-dependent hydrolases"/>
    <property type="match status" value="1"/>
</dbReference>
<dbReference type="EMBL" id="AQQZ01000004">
    <property type="protein sequence ID" value="KNG93460.1"/>
    <property type="molecule type" value="Genomic_DNA"/>
</dbReference>
<keyword evidence="6 9" id="KW-0239">DNA-directed DNA polymerase</keyword>
<protein>
    <recommendedName>
        <fullName evidence="9">Error-prone DNA polymerase</fullName>
        <ecNumber evidence="9">2.7.7.7</ecNumber>
    </recommendedName>
</protein>
<keyword evidence="1 9" id="KW-0963">Cytoplasm</keyword>
<reference evidence="11 12" key="1">
    <citation type="journal article" date="2015" name="Int. J. Syst. Evol. Microbiol.">
        <title>Aestuariivita atlantica sp. nov., isolated from deep sea sediment of the Atlantic Ocean.</title>
        <authorList>
            <person name="Li G."/>
            <person name="Lai Q."/>
            <person name="Du Y."/>
            <person name="Liu X."/>
            <person name="Sun F."/>
            <person name="Shao Z."/>
        </authorList>
    </citation>
    <scope>NUCLEOTIDE SEQUENCE [LARGE SCALE GENOMIC DNA]</scope>
    <source>
        <strain evidence="11 12">22II-S11-z3</strain>
    </source>
</reference>
<evidence type="ECO:0000256" key="3">
    <source>
        <dbReference type="ARBA" id="ARBA00022695"/>
    </source>
</evidence>
<dbReference type="NCBIfam" id="NF004225">
    <property type="entry name" value="PRK05672.1"/>
    <property type="match status" value="1"/>
</dbReference>
<comment type="catalytic activity">
    <reaction evidence="8 9">
        <text>DNA(n) + a 2'-deoxyribonucleoside 5'-triphosphate = DNA(n+1) + diphosphate</text>
        <dbReference type="Rhea" id="RHEA:22508"/>
        <dbReference type="Rhea" id="RHEA-COMP:17339"/>
        <dbReference type="Rhea" id="RHEA-COMP:17340"/>
        <dbReference type="ChEBI" id="CHEBI:33019"/>
        <dbReference type="ChEBI" id="CHEBI:61560"/>
        <dbReference type="ChEBI" id="CHEBI:173112"/>
        <dbReference type="EC" id="2.7.7.7"/>
    </reaction>
</comment>
<dbReference type="InterPro" id="IPR040982">
    <property type="entry name" value="DNA_pol3_finger"/>
</dbReference>
<dbReference type="InterPro" id="IPR029460">
    <property type="entry name" value="DNAPol_HHH"/>
</dbReference>
<evidence type="ECO:0000256" key="4">
    <source>
        <dbReference type="ARBA" id="ARBA00022705"/>
    </source>
</evidence>
<gene>
    <name evidence="9" type="primary">dnaE2</name>
    <name evidence="11" type="ORF">ATO11_09515</name>
</gene>
<dbReference type="STRING" id="1317121.ATO11_09515"/>
<dbReference type="PANTHER" id="PTHR32294:SF4">
    <property type="entry name" value="ERROR-PRONE DNA POLYMERASE"/>
    <property type="match status" value="1"/>
</dbReference>
<keyword evidence="5 9" id="KW-0227">DNA damage</keyword>
<keyword evidence="7 9" id="KW-0234">DNA repair</keyword>
<dbReference type="OrthoDB" id="9803237at2"/>
<evidence type="ECO:0000256" key="6">
    <source>
        <dbReference type="ARBA" id="ARBA00022932"/>
    </source>
</evidence>
<evidence type="ECO:0000256" key="5">
    <source>
        <dbReference type="ARBA" id="ARBA00022763"/>
    </source>
</evidence>
<dbReference type="RefSeq" id="WP_050530642.1">
    <property type="nucleotide sequence ID" value="NZ_AQQZ01000004.1"/>
</dbReference>
<keyword evidence="4 9" id="KW-0235">DNA replication</keyword>
<dbReference type="GO" id="GO:0005737">
    <property type="term" value="C:cytoplasm"/>
    <property type="evidence" value="ECO:0007669"/>
    <property type="project" value="UniProtKB-SubCell"/>
</dbReference>
<evidence type="ECO:0000256" key="9">
    <source>
        <dbReference type="HAMAP-Rule" id="MF_01902"/>
    </source>
</evidence>
<dbReference type="GO" id="GO:0006281">
    <property type="term" value="P:DNA repair"/>
    <property type="evidence" value="ECO:0007669"/>
    <property type="project" value="UniProtKB-UniRule"/>
</dbReference>
<comment type="function">
    <text evidence="9">DNA polymerase involved in damage-induced mutagenesis and translesion synthesis (TLS). It is not the major replicative DNA polymerase.</text>
</comment>
<dbReference type="CDD" id="cd07434">
    <property type="entry name" value="PHP_PolIIIA_DnaE2"/>
    <property type="match status" value="1"/>
</dbReference>
<evidence type="ECO:0000256" key="7">
    <source>
        <dbReference type="ARBA" id="ARBA00023204"/>
    </source>
</evidence>
<dbReference type="InterPro" id="IPR011708">
    <property type="entry name" value="DNA_pol3_alpha_NTPase_dom"/>
</dbReference>
<name>A0A0L1JNX4_9RHOB</name>
<dbReference type="InterPro" id="IPR004805">
    <property type="entry name" value="DnaE2/DnaE/PolC"/>
</dbReference>
<comment type="subcellular location">
    <subcellularLocation>
        <location evidence="9">Cytoplasm</location>
    </subcellularLocation>
</comment>
<comment type="similarity">
    <text evidence="9">Belongs to the DNA polymerase type-C family. DnaE2 subfamily.</text>
</comment>
<proteinExistence type="inferred from homology"/>
<dbReference type="AlphaFoldDB" id="A0A0L1JNX4"/>
<evidence type="ECO:0000313" key="11">
    <source>
        <dbReference type="EMBL" id="KNG93460.1"/>
    </source>
</evidence>
<accession>A0A0L1JNX4</accession>